<dbReference type="Proteomes" id="UP000306145">
    <property type="component" value="Unassembled WGS sequence"/>
</dbReference>
<name>A0A5C4QHV7_9ACTN</name>
<keyword evidence="2" id="KW-0812">Transmembrane</keyword>
<dbReference type="PROSITE" id="PS51178">
    <property type="entry name" value="PASTA"/>
    <property type="match status" value="1"/>
</dbReference>
<feature type="region of interest" description="Disordered" evidence="1">
    <location>
        <begin position="209"/>
        <end position="237"/>
    </location>
</feature>
<comment type="caution">
    <text evidence="4">The sequence shown here is derived from an EMBL/GenBank/DDBJ whole genome shotgun (WGS) entry which is preliminary data.</text>
</comment>
<keyword evidence="2" id="KW-0472">Membrane</keyword>
<dbReference type="AlphaFoldDB" id="A0A5C4QHV7"/>
<dbReference type="Pfam" id="PF03793">
    <property type="entry name" value="PASTA"/>
    <property type="match status" value="2"/>
</dbReference>
<proteinExistence type="predicted"/>
<keyword evidence="5" id="KW-1185">Reference proteome</keyword>
<evidence type="ECO:0000256" key="2">
    <source>
        <dbReference type="SAM" id="Phobius"/>
    </source>
</evidence>
<dbReference type="CDD" id="cd06577">
    <property type="entry name" value="PASTA_pknB"/>
    <property type="match status" value="2"/>
</dbReference>
<protein>
    <submittedName>
        <fullName evidence="4">PASTA domain-containing protein</fullName>
    </submittedName>
</protein>
<accession>A0A5C4QHV7</accession>
<sequence>MTRRQARTGLAVTGTVAGDEAVCGMTDANTGRQDPADGRDGGGASRATVLLGGGLVAVLLAAVGATGGWLLAGEDDAPDEPLAVASVTGTPTARTVTPRPSAGRTTASAPRTSANATKGSGLTVPPVVGTDFEEARDMLRKQRLGWRLVFGDGSGRTVQSASPPVGTGVTRGTTVQLQVAGPPPPAEVPDVLGDDCARAADELVEEGLYPSYRSGRTGKVTRQEPAEDGPARWNDQVSIWCGANPADQPSVKPTS</sequence>
<evidence type="ECO:0000313" key="5">
    <source>
        <dbReference type="Proteomes" id="UP000306145"/>
    </source>
</evidence>
<organism evidence="4 5">
    <name type="scientific">Micromonospora orduensis</name>
    <dbReference type="NCBI Taxonomy" id="1420891"/>
    <lineage>
        <taxon>Bacteria</taxon>
        <taxon>Bacillati</taxon>
        <taxon>Actinomycetota</taxon>
        <taxon>Actinomycetes</taxon>
        <taxon>Micromonosporales</taxon>
        <taxon>Micromonosporaceae</taxon>
        <taxon>Micromonospora</taxon>
    </lineage>
</organism>
<evidence type="ECO:0000313" key="4">
    <source>
        <dbReference type="EMBL" id="TNH25559.1"/>
    </source>
</evidence>
<keyword evidence="2" id="KW-1133">Transmembrane helix</keyword>
<feature type="compositionally biased region" description="Polar residues" evidence="1">
    <location>
        <begin position="103"/>
        <end position="120"/>
    </location>
</feature>
<feature type="domain" description="PASTA" evidence="3">
    <location>
        <begin position="118"/>
        <end position="181"/>
    </location>
</feature>
<dbReference type="SMART" id="SM00740">
    <property type="entry name" value="PASTA"/>
    <property type="match status" value="2"/>
</dbReference>
<evidence type="ECO:0000256" key="1">
    <source>
        <dbReference type="SAM" id="MobiDB-lite"/>
    </source>
</evidence>
<reference evidence="4 5" key="1">
    <citation type="submission" date="2019-06" db="EMBL/GenBank/DDBJ databases">
        <title>Micromonospora ordensis sp. nov., isolated from deep marine sediment.</title>
        <authorList>
            <person name="Veyisoglu A."/>
            <person name="Carro L."/>
            <person name="Klenk H.-P."/>
            <person name="Sahin N."/>
        </authorList>
    </citation>
    <scope>NUCLEOTIDE SEQUENCE [LARGE SCALE GENOMIC DNA]</scope>
    <source>
        <strain evidence="4 5">S2509</strain>
    </source>
</reference>
<feature type="transmembrane region" description="Helical" evidence="2">
    <location>
        <begin position="49"/>
        <end position="72"/>
    </location>
</feature>
<feature type="region of interest" description="Disordered" evidence="1">
    <location>
        <begin position="83"/>
        <end position="127"/>
    </location>
</feature>
<dbReference type="InterPro" id="IPR005543">
    <property type="entry name" value="PASTA_dom"/>
</dbReference>
<gene>
    <name evidence="4" type="ORF">FHG89_22880</name>
</gene>
<dbReference type="OrthoDB" id="3363460at2"/>
<dbReference type="Gene3D" id="3.30.10.20">
    <property type="match status" value="1"/>
</dbReference>
<evidence type="ECO:0000259" key="3">
    <source>
        <dbReference type="PROSITE" id="PS51178"/>
    </source>
</evidence>
<dbReference type="EMBL" id="VDFY01000199">
    <property type="protein sequence ID" value="TNH25559.1"/>
    <property type="molecule type" value="Genomic_DNA"/>
</dbReference>